<feature type="transmembrane region" description="Helical" evidence="1">
    <location>
        <begin position="34"/>
        <end position="53"/>
    </location>
</feature>
<reference evidence="2 3" key="1">
    <citation type="submission" date="2024-06" db="EMBL/GenBank/DDBJ databases">
        <title>The Natural Products Discovery Center: Release of the First 8490 Sequenced Strains for Exploring Actinobacteria Biosynthetic Diversity.</title>
        <authorList>
            <person name="Kalkreuter E."/>
            <person name="Kautsar S.A."/>
            <person name="Yang D."/>
            <person name="Bader C.D."/>
            <person name="Teijaro C.N."/>
            <person name="Fluegel L."/>
            <person name="Davis C.M."/>
            <person name="Simpson J.R."/>
            <person name="Lauterbach L."/>
            <person name="Steele A.D."/>
            <person name="Gui C."/>
            <person name="Meng S."/>
            <person name="Li G."/>
            <person name="Viehrig K."/>
            <person name="Ye F."/>
            <person name="Su P."/>
            <person name="Kiefer A.F."/>
            <person name="Nichols A."/>
            <person name="Cepeda A.J."/>
            <person name="Yan W."/>
            <person name="Fan B."/>
            <person name="Jiang Y."/>
            <person name="Adhikari A."/>
            <person name="Zheng C.-J."/>
            <person name="Schuster L."/>
            <person name="Cowan T.M."/>
            <person name="Smanski M.J."/>
            <person name="Chevrette M.G."/>
            <person name="De Carvalho L.P.S."/>
            <person name="Shen B."/>
        </authorList>
    </citation>
    <scope>NUCLEOTIDE SEQUENCE [LARGE SCALE GENOMIC DNA]</scope>
    <source>
        <strain evidence="2 3">NPDC048117</strain>
    </source>
</reference>
<proteinExistence type="predicted"/>
<sequence length="59" mass="5942">MRTAAMVAAALIALLCGIALLCLGVEDAGDGNARAVLPIVTGAVLTAGGLLFLRKGYER</sequence>
<protein>
    <submittedName>
        <fullName evidence="2">Sodium:neurotransmitter symporter</fullName>
    </submittedName>
</protein>
<evidence type="ECO:0000313" key="3">
    <source>
        <dbReference type="Proteomes" id="UP001551584"/>
    </source>
</evidence>
<comment type="caution">
    <text evidence="2">The sequence shown here is derived from an EMBL/GenBank/DDBJ whole genome shotgun (WGS) entry which is preliminary data.</text>
</comment>
<evidence type="ECO:0000256" key="1">
    <source>
        <dbReference type="SAM" id="Phobius"/>
    </source>
</evidence>
<keyword evidence="1" id="KW-0812">Transmembrane</keyword>
<dbReference type="Proteomes" id="UP001551584">
    <property type="component" value="Unassembled WGS sequence"/>
</dbReference>
<organism evidence="2 3">
    <name type="scientific">Streptomyces chilikensis</name>
    <dbReference type="NCBI Taxonomy" id="1194079"/>
    <lineage>
        <taxon>Bacteria</taxon>
        <taxon>Bacillati</taxon>
        <taxon>Actinomycetota</taxon>
        <taxon>Actinomycetes</taxon>
        <taxon>Kitasatosporales</taxon>
        <taxon>Streptomycetaceae</taxon>
        <taxon>Streptomyces</taxon>
    </lineage>
</organism>
<keyword evidence="1" id="KW-0472">Membrane</keyword>
<keyword evidence="1" id="KW-1133">Transmembrane helix</keyword>
<dbReference type="EMBL" id="JBEZNA010000058">
    <property type="protein sequence ID" value="MEU9579873.1"/>
    <property type="molecule type" value="Genomic_DNA"/>
</dbReference>
<name>A0ABV3EUY2_9ACTN</name>
<accession>A0ABV3EUY2</accession>
<gene>
    <name evidence="2" type="ORF">AB0D95_21810</name>
</gene>
<keyword evidence="3" id="KW-1185">Reference proteome</keyword>
<evidence type="ECO:0000313" key="2">
    <source>
        <dbReference type="EMBL" id="MEU9579873.1"/>
    </source>
</evidence>
<dbReference type="RefSeq" id="WP_359275138.1">
    <property type="nucleotide sequence ID" value="NZ_JBEZNA010000058.1"/>
</dbReference>